<evidence type="ECO:0000313" key="3">
    <source>
        <dbReference type="Proteomes" id="UP000625316"/>
    </source>
</evidence>
<sequence length="136" mass="15740">MTTLNTLHHCSYKIQLHLVACTKYRRKVITAEMRDRLGEIFGDTLRKWEGELLEFNGEADHVHALISINPKTQPSKLVNNLKTVSSRLIRKEYPEQVAQFYQDKPVFWSRSYCVISCGGSPISVLKQYIQQQEAID</sequence>
<dbReference type="GO" id="GO:0004803">
    <property type="term" value="F:transposase activity"/>
    <property type="evidence" value="ECO:0007669"/>
    <property type="project" value="InterPro"/>
</dbReference>
<dbReference type="Gene3D" id="3.30.70.1290">
    <property type="entry name" value="Transposase IS200-like"/>
    <property type="match status" value="1"/>
</dbReference>
<protein>
    <submittedName>
        <fullName evidence="2">IS200/IS605 family transposase</fullName>
    </submittedName>
</protein>
<dbReference type="GO" id="GO:0006313">
    <property type="term" value="P:DNA transposition"/>
    <property type="evidence" value="ECO:0007669"/>
    <property type="project" value="InterPro"/>
</dbReference>
<comment type="caution">
    <text evidence="2">The sequence shown here is derived from an EMBL/GenBank/DDBJ whole genome shotgun (WGS) entry which is preliminary data.</text>
</comment>
<dbReference type="AlphaFoldDB" id="A0A928VPC6"/>
<feature type="domain" description="Transposase IS200-like" evidence="1">
    <location>
        <begin position="11"/>
        <end position="132"/>
    </location>
</feature>
<dbReference type="SMART" id="SM01321">
    <property type="entry name" value="Y1_Tnp"/>
    <property type="match status" value="1"/>
</dbReference>
<dbReference type="InterPro" id="IPR036515">
    <property type="entry name" value="Transposase_17_sf"/>
</dbReference>
<evidence type="ECO:0000313" key="2">
    <source>
        <dbReference type="EMBL" id="MBE9031358.1"/>
    </source>
</evidence>
<dbReference type="PANTHER" id="PTHR33360">
    <property type="entry name" value="TRANSPOSASE FOR INSERTION SEQUENCE ELEMENT IS200"/>
    <property type="match status" value="1"/>
</dbReference>
<dbReference type="PANTHER" id="PTHR33360:SF2">
    <property type="entry name" value="TRANSPOSASE FOR INSERTION SEQUENCE ELEMENT IS200"/>
    <property type="match status" value="1"/>
</dbReference>
<accession>A0A928VPC6</accession>
<proteinExistence type="predicted"/>
<dbReference type="RefSeq" id="WP_264326187.1">
    <property type="nucleotide sequence ID" value="NZ_JADEXQ010000061.1"/>
</dbReference>
<dbReference type="GO" id="GO:0003677">
    <property type="term" value="F:DNA binding"/>
    <property type="evidence" value="ECO:0007669"/>
    <property type="project" value="InterPro"/>
</dbReference>
<gene>
    <name evidence="2" type="primary">tnpA</name>
    <name evidence="2" type="ORF">IQ266_16610</name>
</gene>
<dbReference type="EMBL" id="JADEXQ010000061">
    <property type="protein sequence ID" value="MBE9031358.1"/>
    <property type="molecule type" value="Genomic_DNA"/>
</dbReference>
<dbReference type="SUPFAM" id="SSF143422">
    <property type="entry name" value="Transposase IS200-like"/>
    <property type="match status" value="1"/>
</dbReference>
<name>A0A928VPC6_9CYAN</name>
<dbReference type="Pfam" id="PF01797">
    <property type="entry name" value="Y1_Tnp"/>
    <property type="match status" value="1"/>
</dbReference>
<organism evidence="2 3">
    <name type="scientific">Romeriopsis navalis LEGE 11480</name>
    <dbReference type="NCBI Taxonomy" id="2777977"/>
    <lineage>
        <taxon>Bacteria</taxon>
        <taxon>Bacillati</taxon>
        <taxon>Cyanobacteriota</taxon>
        <taxon>Cyanophyceae</taxon>
        <taxon>Leptolyngbyales</taxon>
        <taxon>Leptolyngbyaceae</taxon>
        <taxon>Romeriopsis</taxon>
        <taxon>Romeriopsis navalis</taxon>
    </lineage>
</organism>
<keyword evidence="3" id="KW-1185">Reference proteome</keyword>
<evidence type="ECO:0000259" key="1">
    <source>
        <dbReference type="SMART" id="SM01321"/>
    </source>
</evidence>
<dbReference type="InterPro" id="IPR002686">
    <property type="entry name" value="Transposase_17"/>
</dbReference>
<dbReference type="Proteomes" id="UP000625316">
    <property type="component" value="Unassembled WGS sequence"/>
</dbReference>
<dbReference type="NCBIfam" id="NF033573">
    <property type="entry name" value="transpos_IS200"/>
    <property type="match status" value="1"/>
</dbReference>
<reference evidence="2" key="1">
    <citation type="submission" date="2020-10" db="EMBL/GenBank/DDBJ databases">
        <authorList>
            <person name="Castelo-Branco R."/>
            <person name="Eusebio N."/>
            <person name="Adriana R."/>
            <person name="Vieira A."/>
            <person name="Brugerolle De Fraissinette N."/>
            <person name="Rezende De Castro R."/>
            <person name="Schneider M.P."/>
            <person name="Vasconcelos V."/>
            <person name="Leao P.N."/>
        </authorList>
    </citation>
    <scope>NUCLEOTIDE SEQUENCE</scope>
    <source>
        <strain evidence="2">LEGE 11480</strain>
    </source>
</reference>